<protein>
    <submittedName>
        <fullName evidence="2">Uncharacterized protein</fullName>
    </submittedName>
</protein>
<feature type="region of interest" description="Disordered" evidence="1">
    <location>
        <begin position="1"/>
        <end position="31"/>
    </location>
</feature>
<evidence type="ECO:0000313" key="3">
    <source>
        <dbReference type="Proteomes" id="UP000193689"/>
    </source>
</evidence>
<gene>
    <name evidence="2" type="ORF">BCR38DRAFT_415584</name>
</gene>
<dbReference type="Proteomes" id="UP000193689">
    <property type="component" value="Unassembled WGS sequence"/>
</dbReference>
<reference evidence="2 3" key="1">
    <citation type="submission" date="2016-07" db="EMBL/GenBank/DDBJ databases">
        <title>Pervasive Adenine N6-methylation of Active Genes in Fungi.</title>
        <authorList>
            <consortium name="DOE Joint Genome Institute"/>
            <person name="Mondo S.J."/>
            <person name="Dannebaum R.O."/>
            <person name="Kuo R.C."/>
            <person name="Labutti K."/>
            <person name="Haridas S."/>
            <person name="Kuo A."/>
            <person name="Salamov A."/>
            <person name="Ahrendt S.R."/>
            <person name="Lipzen A."/>
            <person name="Sullivan W."/>
            <person name="Andreopoulos W.B."/>
            <person name="Clum A."/>
            <person name="Lindquist E."/>
            <person name="Daum C."/>
            <person name="Ramamoorthy G.K."/>
            <person name="Gryganskyi A."/>
            <person name="Culley D."/>
            <person name="Magnuson J.K."/>
            <person name="James T.Y."/>
            <person name="O'Malley M.A."/>
            <person name="Stajich J.E."/>
            <person name="Spatafora J.W."/>
            <person name="Visel A."/>
            <person name="Grigoriev I.V."/>
        </authorList>
    </citation>
    <scope>NUCLEOTIDE SEQUENCE [LARGE SCALE GENOMIC DNA]</scope>
    <source>
        <strain evidence="2 3">CBS 129021</strain>
    </source>
</reference>
<proteinExistence type="predicted"/>
<evidence type="ECO:0000313" key="2">
    <source>
        <dbReference type="EMBL" id="ORY70958.1"/>
    </source>
</evidence>
<accession>A0A1Y2EHB4</accession>
<evidence type="ECO:0000256" key="1">
    <source>
        <dbReference type="SAM" id="MobiDB-lite"/>
    </source>
</evidence>
<comment type="caution">
    <text evidence="2">The sequence shown here is derived from an EMBL/GenBank/DDBJ whole genome shotgun (WGS) entry which is preliminary data.</text>
</comment>
<dbReference type="AlphaFoldDB" id="A0A1Y2EHB4"/>
<name>A0A1Y2EHB4_9PEZI</name>
<dbReference type="GeneID" id="63775243"/>
<feature type="compositionally biased region" description="Polar residues" evidence="1">
    <location>
        <begin position="9"/>
        <end position="22"/>
    </location>
</feature>
<organism evidence="2 3">
    <name type="scientific">Pseudomassariella vexata</name>
    <dbReference type="NCBI Taxonomy" id="1141098"/>
    <lineage>
        <taxon>Eukaryota</taxon>
        <taxon>Fungi</taxon>
        <taxon>Dikarya</taxon>
        <taxon>Ascomycota</taxon>
        <taxon>Pezizomycotina</taxon>
        <taxon>Sordariomycetes</taxon>
        <taxon>Xylariomycetidae</taxon>
        <taxon>Amphisphaeriales</taxon>
        <taxon>Pseudomassariaceae</taxon>
        <taxon>Pseudomassariella</taxon>
    </lineage>
</organism>
<keyword evidence="3" id="KW-1185">Reference proteome</keyword>
<dbReference type="RefSeq" id="XP_040720550.1">
    <property type="nucleotide sequence ID" value="XM_040859031.1"/>
</dbReference>
<dbReference type="InParanoid" id="A0A1Y2EHB4"/>
<dbReference type="EMBL" id="MCFJ01000001">
    <property type="protein sequence ID" value="ORY70958.1"/>
    <property type="molecule type" value="Genomic_DNA"/>
</dbReference>
<sequence length="68" mass="7889">MRWQLRNIEPTSSLNPYESTTQKRQHIKPLPETTLSTQSSLYRWTISIPCHLLSRRPSVLKRAVSPDG</sequence>